<comment type="caution">
    <text evidence="1">The sequence shown here is derived from an EMBL/GenBank/DDBJ whole genome shotgun (WGS) entry which is preliminary data.</text>
</comment>
<dbReference type="Proteomes" id="UP000447876">
    <property type="component" value="Unassembled WGS sequence"/>
</dbReference>
<reference evidence="1 2" key="1">
    <citation type="submission" date="2019-11" db="EMBL/GenBank/DDBJ databases">
        <title>Draft genome sequences of five Paenibacillus species of dairy origin.</title>
        <authorList>
            <person name="Olajide A.M."/>
            <person name="Chen S."/>
            <person name="Lapointe G."/>
        </authorList>
    </citation>
    <scope>NUCLEOTIDE SEQUENCE [LARGE SCALE GENOMIC DNA]</scope>
    <source>
        <strain evidence="1 2">12CR55</strain>
    </source>
</reference>
<evidence type="ECO:0000313" key="2">
    <source>
        <dbReference type="Proteomes" id="UP000447876"/>
    </source>
</evidence>
<organism evidence="1 2">
    <name type="scientific">Paenibacillus woosongensis</name>
    <dbReference type="NCBI Taxonomy" id="307580"/>
    <lineage>
        <taxon>Bacteria</taxon>
        <taxon>Bacillati</taxon>
        <taxon>Bacillota</taxon>
        <taxon>Bacilli</taxon>
        <taxon>Bacillales</taxon>
        <taxon>Paenibacillaceae</taxon>
        <taxon>Paenibacillus</taxon>
    </lineage>
</organism>
<sequence>MDLFAFEKTVSIVAGDVAFAYGVVNGVAELGRPSAKKRGKMPSSGALKFQPGKVYRTTEKIELPIGEKLPLHTILVRGHI</sequence>
<dbReference type="RefSeq" id="WP_155608906.1">
    <property type="nucleotide sequence ID" value="NZ_WNZW01000001.1"/>
</dbReference>
<evidence type="ECO:0000313" key="1">
    <source>
        <dbReference type="EMBL" id="MUG43408.1"/>
    </source>
</evidence>
<protein>
    <submittedName>
        <fullName evidence="1">Uncharacterized protein</fullName>
    </submittedName>
</protein>
<name>A0A7X3CKW4_9BACL</name>
<dbReference type="EMBL" id="WNZW01000001">
    <property type="protein sequence ID" value="MUG43408.1"/>
    <property type="molecule type" value="Genomic_DNA"/>
</dbReference>
<proteinExistence type="predicted"/>
<gene>
    <name evidence="1" type="ORF">GNP95_00050</name>
</gene>
<dbReference type="AlphaFoldDB" id="A0A7X3CKW4"/>
<accession>A0A7X3CKW4</accession>